<accession>A0AAN8P0H0</accession>
<evidence type="ECO:0000313" key="1">
    <source>
        <dbReference type="EMBL" id="KAK6351981.1"/>
    </source>
</evidence>
<name>A0AAN8P0H0_9PEZI</name>
<dbReference type="EMBL" id="JAVHNR010000002">
    <property type="protein sequence ID" value="KAK6351981.1"/>
    <property type="molecule type" value="Genomic_DNA"/>
</dbReference>
<reference evidence="1 2" key="1">
    <citation type="submission" date="2019-10" db="EMBL/GenBank/DDBJ databases">
        <authorList>
            <person name="Palmer J.M."/>
        </authorList>
    </citation>
    <scope>NUCLEOTIDE SEQUENCE [LARGE SCALE GENOMIC DNA]</scope>
    <source>
        <strain evidence="1 2">TWF718</strain>
    </source>
</reference>
<protein>
    <submittedName>
        <fullName evidence="1">Uncharacterized protein</fullName>
    </submittedName>
</protein>
<sequence>MLRSRTISAARQLDAVQKLSSLEQEHEPYTGSIQLLDSYVDRAAQILRTLGPDYDEAVTLKMVRGLADNSIKQTLAMMMYDKEWTFEEVEKILRASVRGDIFDADYELEMARAPEGRASRLLTF</sequence>
<proteinExistence type="predicted"/>
<comment type="caution">
    <text evidence="1">The sequence shown here is derived from an EMBL/GenBank/DDBJ whole genome shotgun (WGS) entry which is preliminary data.</text>
</comment>
<dbReference type="Proteomes" id="UP001313282">
    <property type="component" value="Unassembled WGS sequence"/>
</dbReference>
<keyword evidence="2" id="KW-1185">Reference proteome</keyword>
<dbReference type="AlphaFoldDB" id="A0AAN8P0H0"/>
<organism evidence="1 2">
    <name type="scientific">Orbilia javanica</name>
    <dbReference type="NCBI Taxonomy" id="47235"/>
    <lineage>
        <taxon>Eukaryota</taxon>
        <taxon>Fungi</taxon>
        <taxon>Dikarya</taxon>
        <taxon>Ascomycota</taxon>
        <taxon>Pezizomycotina</taxon>
        <taxon>Orbiliomycetes</taxon>
        <taxon>Orbiliales</taxon>
        <taxon>Orbiliaceae</taxon>
        <taxon>Orbilia</taxon>
    </lineage>
</organism>
<evidence type="ECO:0000313" key="2">
    <source>
        <dbReference type="Proteomes" id="UP001313282"/>
    </source>
</evidence>
<gene>
    <name evidence="1" type="ORF">TWF718_005129</name>
</gene>